<dbReference type="GO" id="GO:0005524">
    <property type="term" value="F:ATP binding"/>
    <property type="evidence" value="ECO:0007669"/>
    <property type="project" value="UniProtKB-KW"/>
</dbReference>
<evidence type="ECO:0000256" key="1">
    <source>
        <dbReference type="ARBA" id="ARBA00005417"/>
    </source>
</evidence>
<comment type="caution">
    <text evidence="7">The sequence shown here is derived from an EMBL/GenBank/DDBJ whole genome shotgun (WGS) entry which is preliminary data.</text>
</comment>
<comment type="similarity">
    <text evidence="1">Belongs to the ABC transporter superfamily.</text>
</comment>
<dbReference type="EMBL" id="JAAIKE010000002">
    <property type="protein sequence ID" value="NEX46444.1"/>
    <property type="molecule type" value="Genomic_DNA"/>
</dbReference>
<proteinExistence type="inferred from homology"/>
<protein>
    <submittedName>
        <fullName evidence="7">ABC transporter ATP-binding protein</fullName>
    </submittedName>
</protein>
<organism evidence="7 8">
    <name type="scientific">Pseudotabrizicola algicola</name>
    <dbReference type="NCBI Taxonomy" id="2709381"/>
    <lineage>
        <taxon>Bacteria</taxon>
        <taxon>Pseudomonadati</taxon>
        <taxon>Pseudomonadota</taxon>
        <taxon>Alphaproteobacteria</taxon>
        <taxon>Rhodobacterales</taxon>
        <taxon>Paracoccaceae</taxon>
        <taxon>Pseudotabrizicola</taxon>
    </lineage>
</organism>
<dbReference type="SUPFAM" id="SSF52540">
    <property type="entry name" value="P-loop containing nucleoside triphosphate hydrolases"/>
    <property type="match status" value="1"/>
</dbReference>
<dbReference type="InterPro" id="IPR027417">
    <property type="entry name" value="P-loop_NTPase"/>
</dbReference>
<sequence>MLRVEGITAGYGPVTVLRDLSFQAQPGQVTCIMGRNGAGKSTLMRAIMGLVPVQSGQILLGDAALHTLPAHKVPLHGVAYVPQGRRLFGPLTVAENIDVGLLTRKKGLHRREFVLDLFPRLRERLDQVASTLSGGEQQMLAIARALCLEPQVLLLDEPSEGLQPSMISLIRETVLRLRETGLATLLVEQRVDTVLRIADKVAFMAHGRVEHVAERADLTADSTLFQQFVGV</sequence>
<dbReference type="RefSeq" id="WP_164611111.1">
    <property type="nucleotide sequence ID" value="NZ_JAAIKE010000002.1"/>
</dbReference>
<dbReference type="Gene3D" id="3.40.50.300">
    <property type="entry name" value="P-loop containing nucleotide triphosphate hydrolases"/>
    <property type="match status" value="1"/>
</dbReference>
<dbReference type="GO" id="GO:0016887">
    <property type="term" value="F:ATP hydrolysis activity"/>
    <property type="evidence" value="ECO:0007669"/>
    <property type="project" value="InterPro"/>
</dbReference>
<dbReference type="PANTHER" id="PTHR43820:SF5">
    <property type="entry name" value="HIGH-AFFINITY BRANCHED-CHAIN AMINO ACID TRANSPORT ATP-BINDING PROTEIN"/>
    <property type="match status" value="1"/>
</dbReference>
<dbReference type="GO" id="GO:0015807">
    <property type="term" value="P:L-amino acid transport"/>
    <property type="evidence" value="ECO:0007669"/>
    <property type="project" value="TreeGrafter"/>
</dbReference>
<keyword evidence="3" id="KW-0547">Nucleotide-binding</keyword>
<dbReference type="InterPro" id="IPR052156">
    <property type="entry name" value="BCAA_Transport_ATP-bd_LivF"/>
</dbReference>
<evidence type="ECO:0000259" key="6">
    <source>
        <dbReference type="PROSITE" id="PS50893"/>
    </source>
</evidence>
<evidence type="ECO:0000256" key="5">
    <source>
        <dbReference type="ARBA" id="ARBA00022970"/>
    </source>
</evidence>
<dbReference type="InterPro" id="IPR003439">
    <property type="entry name" value="ABC_transporter-like_ATP-bd"/>
</dbReference>
<dbReference type="Pfam" id="PF00005">
    <property type="entry name" value="ABC_tran"/>
    <property type="match status" value="1"/>
</dbReference>
<gene>
    <name evidence="7" type="ORF">G3572_09510</name>
</gene>
<dbReference type="CDD" id="cd03224">
    <property type="entry name" value="ABC_TM1139_LivF_branched"/>
    <property type="match status" value="1"/>
</dbReference>
<dbReference type="PANTHER" id="PTHR43820">
    <property type="entry name" value="HIGH-AFFINITY BRANCHED-CHAIN AMINO ACID TRANSPORT ATP-BINDING PROTEIN LIVF"/>
    <property type="match status" value="1"/>
</dbReference>
<evidence type="ECO:0000313" key="7">
    <source>
        <dbReference type="EMBL" id="NEX46444.1"/>
    </source>
</evidence>
<dbReference type="GO" id="GO:0015658">
    <property type="term" value="F:branched-chain amino acid transmembrane transporter activity"/>
    <property type="evidence" value="ECO:0007669"/>
    <property type="project" value="TreeGrafter"/>
</dbReference>
<accession>A0A6B3RK97</accession>
<name>A0A6B3RK97_9RHOB</name>
<dbReference type="InterPro" id="IPR003593">
    <property type="entry name" value="AAA+_ATPase"/>
</dbReference>
<keyword evidence="8" id="KW-1185">Reference proteome</keyword>
<evidence type="ECO:0000256" key="3">
    <source>
        <dbReference type="ARBA" id="ARBA00022741"/>
    </source>
</evidence>
<keyword evidence="4 7" id="KW-0067">ATP-binding</keyword>
<evidence type="ECO:0000313" key="8">
    <source>
        <dbReference type="Proteomes" id="UP000481421"/>
    </source>
</evidence>
<dbReference type="PROSITE" id="PS00211">
    <property type="entry name" value="ABC_TRANSPORTER_1"/>
    <property type="match status" value="1"/>
</dbReference>
<feature type="domain" description="ABC transporter" evidence="6">
    <location>
        <begin position="2"/>
        <end position="231"/>
    </location>
</feature>
<keyword evidence="5" id="KW-0029">Amino-acid transport</keyword>
<dbReference type="Proteomes" id="UP000481421">
    <property type="component" value="Unassembled WGS sequence"/>
</dbReference>
<dbReference type="SMART" id="SM00382">
    <property type="entry name" value="AAA"/>
    <property type="match status" value="1"/>
</dbReference>
<keyword evidence="2" id="KW-0813">Transport</keyword>
<dbReference type="PROSITE" id="PS50893">
    <property type="entry name" value="ABC_TRANSPORTER_2"/>
    <property type="match status" value="1"/>
</dbReference>
<dbReference type="AlphaFoldDB" id="A0A6B3RK97"/>
<reference evidence="7 8" key="1">
    <citation type="submission" date="2020-02" db="EMBL/GenBank/DDBJ databases">
        <title>Rhodobacter algicola sp. nov., isolated from microalga culture.</title>
        <authorList>
            <person name="Park C.-Y."/>
        </authorList>
    </citation>
    <scope>NUCLEOTIDE SEQUENCE [LARGE SCALE GENOMIC DNA]</scope>
    <source>
        <strain evidence="7 8">ETT8</strain>
    </source>
</reference>
<dbReference type="InterPro" id="IPR017871">
    <property type="entry name" value="ABC_transporter-like_CS"/>
</dbReference>
<evidence type="ECO:0000256" key="2">
    <source>
        <dbReference type="ARBA" id="ARBA00022448"/>
    </source>
</evidence>
<evidence type="ECO:0000256" key="4">
    <source>
        <dbReference type="ARBA" id="ARBA00022840"/>
    </source>
</evidence>